<dbReference type="AlphaFoldDB" id="A0A9D4VBR4"/>
<dbReference type="PROSITE" id="PS50119">
    <property type="entry name" value="ZF_BBOX"/>
    <property type="match status" value="1"/>
</dbReference>
<protein>
    <submittedName>
        <fullName evidence="12">Uncharacterized protein</fullName>
    </submittedName>
</protein>
<keyword evidence="3" id="KW-0479">Metal-binding</keyword>
<evidence type="ECO:0000256" key="4">
    <source>
        <dbReference type="ARBA" id="ARBA00022737"/>
    </source>
</evidence>
<dbReference type="PANTHER" id="PTHR31717">
    <property type="entry name" value="ZINC FINGER PROTEIN CONSTANS-LIKE 10"/>
    <property type="match status" value="1"/>
</dbReference>
<evidence type="ECO:0000256" key="2">
    <source>
        <dbReference type="ARBA" id="ARBA00010024"/>
    </source>
</evidence>
<dbReference type="Pfam" id="PF06203">
    <property type="entry name" value="CCT"/>
    <property type="match status" value="1"/>
</dbReference>
<dbReference type="Pfam" id="PF00643">
    <property type="entry name" value="zf-B_box"/>
    <property type="match status" value="1"/>
</dbReference>
<feature type="region of interest" description="Disordered" evidence="9">
    <location>
        <begin position="348"/>
        <end position="375"/>
    </location>
</feature>
<evidence type="ECO:0000256" key="3">
    <source>
        <dbReference type="ARBA" id="ARBA00022723"/>
    </source>
</evidence>
<evidence type="ECO:0000256" key="9">
    <source>
        <dbReference type="SAM" id="MobiDB-lite"/>
    </source>
</evidence>
<name>A0A9D4VBR4_ADICA</name>
<feature type="domain" description="CCT" evidence="11">
    <location>
        <begin position="455"/>
        <end position="497"/>
    </location>
</feature>
<dbReference type="PROSITE" id="PS51017">
    <property type="entry name" value="CCT"/>
    <property type="match status" value="1"/>
</dbReference>
<dbReference type="SMART" id="SM00336">
    <property type="entry name" value="BBOX"/>
    <property type="match status" value="2"/>
</dbReference>
<sequence length="512" mass="55924">MNTMEVPCDYCAEVISTVYCRADAARLCLSCDRQVHAANALSRRHSRTLLCNACGTRPATLRCLTDSISLCQQCSGHAHDAHSCRVINCFTGCPSASELAVLWGFSLNDSLSSSSHRSPCTQAEGNASASALECHDLGSHPTSQSVLGFVPNARMQSISKLQAKTKQKVFQQLQELQKSNNQSLRHQEHMPLSSTTQATQNTLILPQTIEKCRSNDAHARWQSEQQKQDAFCQSQRALIDQILMDDAPKVNQEIKDEDCLLQGDAFWSCNADSQASQLWGTHLEDLGTCEDGVSGGGGFNMADIDLTFDNYEDIFSGSHMQASDFEDLVSVCSSAGQAGSFIEPSCQMESIPEGNPTNSQSLSATESVRPLSPRPQLTCVKPLESSRPSLAMHQNLSGFPTVAQPSRPCRSLSLSGLSGDSIADHLDCSTSSCMLTGEPPWGSTSPDSANLAKARGEAMVRYKEKKKHRQYEKTIRYESRKARADVRKRVKGRFVKAGEAFDYDPIAATKSY</sequence>
<organism evidence="12 13">
    <name type="scientific">Adiantum capillus-veneris</name>
    <name type="common">Maidenhair fern</name>
    <dbReference type="NCBI Taxonomy" id="13818"/>
    <lineage>
        <taxon>Eukaryota</taxon>
        <taxon>Viridiplantae</taxon>
        <taxon>Streptophyta</taxon>
        <taxon>Embryophyta</taxon>
        <taxon>Tracheophyta</taxon>
        <taxon>Polypodiopsida</taxon>
        <taxon>Polypodiidae</taxon>
        <taxon>Polypodiales</taxon>
        <taxon>Pteridineae</taxon>
        <taxon>Pteridaceae</taxon>
        <taxon>Vittarioideae</taxon>
        <taxon>Adiantum</taxon>
    </lineage>
</organism>
<dbReference type="CDD" id="cd19821">
    <property type="entry name" value="Bbox1_BBX-like"/>
    <property type="match status" value="1"/>
</dbReference>
<dbReference type="EMBL" id="JABFUD020000002">
    <property type="protein sequence ID" value="KAI5083297.1"/>
    <property type="molecule type" value="Genomic_DNA"/>
</dbReference>
<keyword evidence="6 8" id="KW-0539">Nucleus</keyword>
<evidence type="ECO:0000256" key="1">
    <source>
        <dbReference type="ARBA" id="ARBA00004123"/>
    </source>
</evidence>
<gene>
    <name evidence="12" type="ORF">GOP47_0003040</name>
</gene>
<dbReference type="InterPro" id="IPR049808">
    <property type="entry name" value="CONSTANS-like_Bbox1"/>
</dbReference>
<comment type="caution">
    <text evidence="12">The sequence shown here is derived from an EMBL/GenBank/DDBJ whole genome shotgun (WGS) entry which is preliminary data.</text>
</comment>
<evidence type="ECO:0000259" key="10">
    <source>
        <dbReference type="PROSITE" id="PS50119"/>
    </source>
</evidence>
<keyword evidence="5" id="KW-0862">Zinc</keyword>
<dbReference type="Proteomes" id="UP000886520">
    <property type="component" value="Chromosome 3"/>
</dbReference>
<feature type="compositionally biased region" description="Polar residues" evidence="9">
    <location>
        <begin position="355"/>
        <end position="366"/>
    </location>
</feature>
<evidence type="ECO:0000313" key="12">
    <source>
        <dbReference type="EMBL" id="KAI5083297.1"/>
    </source>
</evidence>
<evidence type="ECO:0000256" key="6">
    <source>
        <dbReference type="ARBA" id="ARBA00023242"/>
    </source>
</evidence>
<dbReference type="GO" id="GO:0006355">
    <property type="term" value="P:regulation of DNA-templated transcription"/>
    <property type="evidence" value="ECO:0007669"/>
    <property type="project" value="UniProtKB-ARBA"/>
</dbReference>
<accession>A0A9D4VBR4</accession>
<evidence type="ECO:0000256" key="5">
    <source>
        <dbReference type="ARBA" id="ARBA00022833"/>
    </source>
</evidence>
<comment type="subcellular location">
    <subcellularLocation>
        <location evidence="1 8">Nucleus</location>
    </subcellularLocation>
</comment>
<dbReference type="InterPro" id="IPR010402">
    <property type="entry name" value="CCT_domain"/>
</dbReference>
<keyword evidence="7" id="KW-0863">Zinc-finger</keyword>
<dbReference type="OrthoDB" id="153872at2759"/>
<dbReference type="InterPro" id="IPR000315">
    <property type="entry name" value="Znf_B-box"/>
</dbReference>
<comment type="similarity">
    <text evidence="2">Belongs to the CONSTANS family.</text>
</comment>
<reference evidence="12" key="1">
    <citation type="submission" date="2021-01" db="EMBL/GenBank/DDBJ databases">
        <title>Adiantum capillus-veneris genome.</title>
        <authorList>
            <person name="Fang Y."/>
            <person name="Liao Q."/>
        </authorList>
    </citation>
    <scope>NUCLEOTIDE SEQUENCE</scope>
    <source>
        <strain evidence="12">H3</strain>
        <tissue evidence="12">Leaf</tissue>
    </source>
</reference>
<feature type="domain" description="B box-type" evidence="10">
    <location>
        <begin position="3"/>
        <end position="50"/>
    </location>
</feature>
<evidence type="ECO:0000259" key="11">
    <source>
        <dbReference type="PROSITE" id="PS51017"/>
    </source>
</evidence>
<evidence type="ECO:0000313" key="13">
    <source>
        <dbReference type="Proteomes" id="UP000886520"/>
    </source>
</evidence>
<keyword evidence="4" id="KW-0677">Repeat</keyword>
<dbReference type="GO" id="GO:0008270">
    <property type="term" value="F:zinc ion binding"/>
    <property type="evidence" value="ECO:0007669"/>
    <property type="project" value="UniProtKB-KW"/>
</dbReference>
<keyword evidence="13" id="KW-1185">Reference proteome</keyword>
<evidence type="ECO:0000256" key="7">
    <source>
        <dbReference type="PROSITE-ProRule" id="PRU00024"/>
    </source>
</evidence>
<proteinExistence type="inferred from homology"/>
<evidence type="ECO:0000256" key="8">
    <source>
        <dbReference type="PROSITE-ProRule" id="PRU00357"/>
    </source>
</evidence>
<dbReference type="PANTHER" id="PTHR31717:SF45">
    <property type="entry name" value="ZINC FINGER PROTEIN CONSTANS-LIKE 14-RELATED"/>
    <property type="match status" value="1"/>
</dbReference>
<dbReference type="GO" id="GO:0005634">
    <property type="term" value="C:nucleus"/>
    <property type="evidence" value="ECO:0007669"/>
    <property type="project" value="UniProtKB-SubCell"/>
</dbReference>